<protein>
    <submittedName>
        <fullName evidence="1">Uncharacterized protein</fullName>
    </submittedName>
</protein>
<dbReference type="Proteomes" id="UP000824533">
    <property type="component" value="Linkage Group LG07"/>
</dbReference>
<gene>
    <name evidence="1" type="ORF">K1T71_004279</name>
</gene>
<organism evidence="1 2">
    <name type="scientific">Dendrolimus kikuchii</name>
    <dbReference type="NCBI Taxonomy" id="765133"/>
    <lineage>
        <taxon>Eukaryota</taxon>
        <taxon>Metazoa</taxon>
        <taxon>Ecdysozoa</taxon>
        <taxon>Arthropoda</taxon>
        <taxon>Hexapoda</taxon>
        <taxon>Insecta</taxon>
        <taxon>Pterygota</taxon>
        <taxon>Neoptera</taxon>
        <taxon>Endopterygota</taxon>
        <taxon>Lepidoptera</taxon>
        <taxon>Glossata</taxon>
        <taxon>Ditrysia</taxon>
        <taxon>Bombycoidea</taxon>
        <taxon>Lasiocampidae</taxon>
        <taxon>Dendrolimus</taxon>
    </lineage>
</organism>
<dbReference type="EMBL" id="CM034393">
    <property type="protein sequence ID" value="KAJ0179688.1"/>
    <property type="molecule type" value="Genomic_DNA"/>
</dbReference>
<sequence>MEAQERRGKSLAIGAIIFILFWSQCKLVEAQRNNSRMSYVCPSEFIRLGQRCYYFSEQAATWQGAFLACKDKDSNLTVPLRWEDRNLRNYLNKPEIKKSSRWIGGVYDYPAKAWKWGGELRSMHYQSFSKMKKMSPEDLQWHCIAMMPELLYRWAPRSCLDDRQYICQTKLHKVPKAKVKEMRRRWQRMGKLNEIAVPSVSREVNDPMMINDVTINPVLNPKSYDLRPNTLRGDHKRHGPRKNPIRNKSNNYDLTANELRKRSRLTAHRRLKRPFPGYHWNRRDPEGSYRRNAEILRSGRTGLSPQQIKGHLARLQHLRDRQIARQRRLRDHDDWLVNDPKPVLAQTHARTYTVDNNISALHPKAIVEEFDMFPQPSPPPVAIQRPARRAV</sequence>
<reference evidence="1 2" key="1">
    <citation type="journal article" date="2021" name="Front. Genet.">
        <title>Chromosome-Level Genome Assembly Reveals Significant Gene Expansion in the Toll and IMD Signaling Pathways of Dendrolimus kikuchii.</title>
        <authorList>
            <person name="Zhou J."/>
            <person name="Wu P."/>
            <person name="Xiong Z."/>
            <person name="Liu N."/>
            <person name="Zhao N."/>
            <person name="Ji M."/>
            <person name="Qiu Y."/>
            <person name="Yang B."/>
        </authorList>
    </citation>
    <scope>NUCLEOTIDE SEQUENCE [LARGE SCALE GENOMIC DNA]</scope>
    <source>
        <strain evidence="1">Ann1</strain>
    </source>
</reference>
<accession>A0ACC1D707</accession>
<evidence type="ECO:0000313" key="1">
    <source>
        <dbReference type="EMBL" id="KAJ0179688.1"/>
    </source>
</evidence>
<proteinExistence type="predicted"/>
<evidence type="ECO:0000313" key="2">
    <source>
        <dbReference type="Proteomes" id="UP000824533"/>
    </source>
</evidence>
<name>A0ACC1D707_9NEOP</name>
<keyword evidence="2" id="KW-1185">Reference proteome</keyword>
<comment type="caution">
    <text evidence="1">The sequence shown here is derived from an EMBL/GenBank/DDBJ whole genome shotgun (WGS) entry which is preliminary data.</text>
</comment>